<evidence type="ECO:0000256" key="2">
    <source>
        <dbReference type="ARBA" id="ARBA00022771"/>
    </source>
</evidence>
<keyword evidence="3 4" id="KW-0862">Zinc</keyword>
<dbReference type="PANTHER" id="PTHR36971">
    <property type="entry name" value="UNNAMED PRODUCT"/>
    <property type="match status" value="1"/>
</dbReference>
<feature type="region of interest" description="Disordered" evidence="5">
    <location>
        <begin position="133"/>
        <end position="156"/>
    </location>
</feature>
<dbReference type="EMBL" id="CAUYUJ010019370">
    <property type="protein sequence ID" value="CAK0890620.1"/>
    <property type="molecule type" value="Genomic_DNA"/>
</dbReference>
<dbReference type="SMART" id="SM00356">
    <property type="entry name" value="ZnF_C3H1"/>
    <property type="match status" value="1"/>
</dbReference>
<dbReference type="Pfam" id="PF00642">
    <property type="entry name" value="zf-CCCH"/>
    <property type="match status" value="1"/>
</dbReference>
<dbReference type="InterPro" id="IPR036855">
    <property type="entry name" value="Znf_CCCH_sf"/>
</dbReference>
<dbReference type="InterPro" id="IPR000571">
    <property type="entry name" value="Znf_CCCH"/>
</dbReference>
<proteinExistence type="predicted"/>
<accession>A0ABN9WWL2</accession>
<evidence type="ECO:0000313" key="7">
    <source>
        <dbReference type="EMBL" id="CAK0890620.1"/>
    </source>
</evidence>
<organism evidence="7 8">
    <name type="scientific">Prorocentrum cordatum</name>
    <dbReference type="NCBI Taxonomy" id="2364126"/>
    <lineage>
        <taxon>Eukaryota</taxon>
        <taxon>Sar</taxon>
        <taxon>Alveolata</taxon>
        <taxon>Dinophyceae</taxon>
        <taxon>Prorocentrales</taxon>
        <taxon>Prorocentraceae</taxon>
        <taxon>Prorocentrum</taxon>
    </lineage>
</organism>
<feature type="region of interest" description="Disordered" evidence="5">
    <location>
        <begin position="293"/>
        <end position="344"/>
    </location>
</feature>
<evidence type="ECO:0000256" key="3">
    <source>
        <dbReference type="ARBA" id="ARBA00022833"/>
    </source>
</evidence>
<name>A0ABN9WWL2_9DINO</name>
<dbReference type="SUPFAM" id="SSF90229">
    <property type="entry name" value="CCCH zinc finger"/>
    <property type="match status" value="1"/>
</dbReference>
<evidence type="ECO:0000256" key="4">
    <source>
        <dbReference type="PROSITE-ProRule" id="PRU00723"/>
    </source>
</evidence>
<feature type="zinc finger region" description="C3H1-type" evidence="4">
    <location>
        <begin position="99"/>
        <end position="127"/>
    </location>
</feature>
<feature type="region of interest" description="Disordered" evidence="5">
    <location>
        <begin position="1"/>
        <end position="34"/>
    </location>
</feature>
<evidence type="ECO:0000259" key="6">
    <source>
        <dbReference type="PROSITE" id="PS50103"/>
    </source>
</evidence>
<feature type="domain" description="C3H1-type" evidence="6">
    <location>
        <begin position="99"/>
        <end position="127"/>
    </location>
</feature>
<keyword evidence="1 4" id="KW-0479">Metal-binding</keyword>
<feature type="compositionally biased region" description="Pro residues" evidence="5">
    <location>
        <begin position="16"/>
        <end position="30"/>
    </location>
</feature>
<keyword evidence="2 4" id="KW-0863">Zinc-finger</keyword>
<gene>
    <name evidence="7" type="ORF">PCOR1329_LOCUS70778</name>
</gene>
<sequence>MEWRPTGAPQTLVSPLPTPFSLPLPPPPPLDDAAARAEGAARLRRARLASWCRCCEGSVEPGDAIFPVAGGRGPGEEARRSGLSWIHLGCAEAGNGGTLPPRPVCKHFVRAGRCQYAEACFFAHPEGRDVEAARRAERRREAPNQKVANRGEGRRNHVKNDSRVSVLRRWLLDQFGLEHLRSRRGVLDVAGGKGELAWELVNLNGVPACVLEPRPLELSSCRKKWSRGLYWRNPIFHRWLHCGHDPSGPTSAPPHVRIMLESSVVAWAAGESEAGEAVFEGGRRRARALAWTRKGLREHEPDEAEPPAPAATARPPASEPAEPSSADEDRSSAAPPEGEAGDGLEVTSPLEAVELLRECSTVVALHPDQAAEPAVALALALGKAFAVVPCCVYAASFPRRRLRDGAQVRTYEDLLNYLQGFHPRIRRADLDFEGKHTVLYMTPEDVLDL</sequence>
<evidence type="ECO:0000313" key="8">
    <source>
        <dbReference type="Proteomes" id="UP001189429"/>
    </source>
</evidence>
<dbReference type="PROSITE" id="PS50103">
    <property type="entry name" value="ZF_C3H1"/>
    <property type="match status" value="1"/>
</dbReference>
<dbReference type="Proteomes" id="UP001189429">
    <property type="component" value="Unassembled WGS sequence"/>
</dbReference>
<feature type="compositionally biased region" description="Low complexity" evidence="5">
    <location>
        <begin position="310"/>
        <end position="324"/>
    </location>
</feature>
<evidence type="ECO:0000256" key="5">
    <source>
        <dbReference type="SAM" id="MobiDB-lite"/>
    </source>
</evidence>
<evidence type="ECO:0000256" key="1">
    <source>
        <dbReference type="ARBA" id="ARBA00022723"/>
    </source>
</evidence>
<comment type="caution">
    <text evidence="7">The sequence shown here is derived from an EMBL/GenBank/DDBJ whole genome shotgun (WGS) entry which is preliminary data.</text>
</comment>
<reference evidence="7" key="1">
    <citation type="submission" date="2023-10" db="EMBL/GenBank/DDBJ databases">
        <authorList>
            <person name="Chen Y."/>
            <person name="Shah S."/>
            <person name="Dougan E. K."/>
            <person name="Thang M."/>
            <person name="Chan C."/>
        </authorList>
    </citation>
    <scope>NUCLEOTIDE SEQUENCE [LARGE SCALE GENOMIC DNA]</scope>
</reference>
<dbReference type="Gene3D" id="4.10.1000.10">
    <property type="entry name" value="Zinc finger, CCCH-type"/>
    <property type="match status" value="1"/>
</dbReference>
<protein>
    <recommendedName>
        <fullName evidence="6">C3H1-type domain-containing protein</fullName>
    </recommendedName>
</protein>
<keyword evidence="8" id="KW-1185">Reference proteome</keyword>
<dbReference type="PANTHER" id="PTHR36971:SF1">
    <property type="entry name" value="METHYLTRANSFERASE DOMAIN-CONTAINING PROTEIN"/>
    <property type="match status" value="1"/>
</dbReference>